<sequence length="180" mass="19497">MKITDYTGGYALAKFEQLRTGAFTAEILRDGKHVVEVENDGRGGSNRYSAVSDESNAELLAFRDYAARDFGDFEPADAFVEVLIDIDIIQNRVRHSGARFSEVAEAIIVDSEETAIPETVPYMQPHFDLLRKIGAALDADVAAADSVDSLQAERGTDTSGLASSTRAGGTASIRRTMFGR</sequence>
<dbReference type="RefSeq" id="WP_135448386.1">
    <property type="nucleotide sequence ID" value="NZ_RHFF01000025.1"/>
</dbReference>
<protein>
    <submittedName>
        <fullName evidence="1">Uncharacterized protein</fullName>
    </submittedName>
</protein>
<dbReference type="Proteomes" id="UP000297736">
    <property type="component" value="Unassembled WGS sequence"/>
</dbReference>
<comment type="caution">
    <text evidence="1">The sequence shown here is derived from an EMBL/GenBank/DDBJ whole genome shotgun (WGS) entry which is preliminary data.</text>
</comment>
<dbReference type="AlphaFoldDB" id="A0A4Z0KGX1"/>
<evidence type="ECO:0000313" key="2">
    <source>
        <dbReference type="Proteomes" id="UP000297736"/>
    </source>
</evidence>
<proteinExistence type="predicted"/>
<accession>A0A4Z0KGX1</accession>
<organism evidence="1 2">
    <name type="scientific">Brevibacterium aurantiacum</name>
    <dbReference type="NCBI Taxonomy" id="273384"/>
    <lineage>
        <taxon>Bacteria</taxon>
        <taxon>Bacillati</taxon>
        <taxon>Actinomycetota</taxon>
        <taxon>Actinomycetes</taxon>
        <taxon>Micrococcales</taxon>
        <taxon>Brevibacteriaceae</taxon>
        <taxon>Brevibacterium</taxon>
    </lineage>
</organism>
<reference evidence="1 2" key="1">
    <citation type="submission" date="2018-10" db="EMBL/GenBank/DDBJ databases">
        <title>Brevibacterium genomes from Austrain hard cheese rinds.</title>
        <authorList>
            <person name="Anast J.M."/>
            <person name="Dzieciol M."/>
            <person name="Schultz D.L."/>
            <person name="Mann E."/>
            <person name="Wagner M."/>
            <person name="Schmitz-Esser S."/>
        </authorList>
    </citation>
    <scope>NUCLEOTIDE SEQUENCE [LARGE SCALE GENOMIC DNA]</scope>
    <source>
        <strain evidence="1 2">L261</strain>
    </source>
</reference>
<gene>
    <name evidence="1" type="ORF">EB834_18550</name>
</gene>
<dbReference type="EMBL" id="RHFF01000025">
    <property type="protein sequence ID" value="TGD36694.1"/>
    <property type="molecule type" value="Genomic_DNA"/>
</dbReference>
<name>A0A4Z0KGX1_BREAU</name>
<evidence type="ECO:0000313" key="1">
    <source>
        <dbReference type="EMBL" id="TGD36694.1"/>
    </source>
</evidence>